<dbReference type="eggNOG" id="COG1780">
    <property type="taxonomic scope" value="Bacteria"/>
</dbReference>
<dbReference type="PROSITE" id="PS50902">
    <property type="entry name" value="FLAVODOXIN_LIKE"/>
    <property type="match status" value="1"/>
</dbReference>
<evidence type="ECO:0000313" key="3">
    <source>
        <dbReference type="EMBL" id="EHJ52519.1"/>
    </source>
</evidence>
<dbReference type="PANTHER" id="PTHR37297">
    <property type="entry name" value="PROTEIN NRDI"/>
    <property type="match status" value="1"/>
</dbReference>
<dbReference type="RefSeq" id="WP_003080611.1">
    <property type="nucleotide sequence ID" value="NZ_AEUW02000001.1"/>
</dbReference>
<dbReference type="GO" id="GO:0010181">
    <property type="term" value="F:FMN binding"/>
    <property type="evidence" value="ECO:0007669"/>
    <property type="project" value="InterPro"/>
</dbReference>
<dbReference type="InterPro" id="IPR008254">
    <property type="entry name" value="Flavodoxin/NO_synth"/>
</dbReference>
<dbReference type="InterPro" id="IPR029039">
    <property type="entry name" value="Flavoprotein-like_sf"/>
</dbReference>
<keyword evidence="4" id="KW-1185">Reference proteome</keyword>
<feature type="domain" description="Flavodoxin-like" evidence="2">
    <location>
        <begin position="5"/>
        <end position="159"/>
    </location>
</feature>
<dbReference type="Pfam" id="PF07972">
    <property type="entry name" value="Flavodoxin_NdrI"/>
    <property type="match status" value="1"/>
</dbReference>
<comment type="caution">
    <text evidence="3">The sequence shown here is derived from an EMBL/GenBank/DDBJ whole genome shotgun (WGS) entry which is preliminary data.</text>
</comment>
<organism evidence="3 4">
    <name type="scientific">Streptococcus macacae NCTC 11558</name>
    <dbReference type="NCBI Taxonomy" id="764298"/>
    <lineage>
        <taxon>Bacteria</taxon>
        <taxon>Bacillati</taxon>
        <taxon>Bacillota</taxon>
        <taxon>Bacilli</taxon>
        <taxon>Lactobacillales</taxon>
        <taxon>Streptococcaceae</taxon>
        <taxon>Streptococcus</taxon>
    </lineage>
</organism>
<dbReference type="GO" id="GO:0016651">
    <property type="term" value="F:oxidoreductase activity, acting on NAD(P)H"/>
    <property type="evidence" value="ECO:0007669"/>
    <property type="project" value="UniProtKB-ARBA"/>
</dbReference>
<dbReference type="SUPFAM" id="SSF52218">
    <property type="entry name" value="Flavoproteins"/>
    <property type="match status" value="1"/>
</dbReference>
<evidence type="ECO:0000313" key="4">
    <source>
        <dbReference type="Proteomes" id="UP000003573"/>
    </source>
</evidence>
<protein>
    <recommendedName>
        <fullName evidence="1">Putative NrdI-like protein</fullName>
    </recommendedName>
</protein>
<gene>
    <name evidence="3" type="ORF">STRMA_1212</name>
</gene>
<dbReference type="Proteomes" id="UP000003573">
    <property type="component" value="Unassembled WGS sequence"/>
</dbReference>
<proteinExistence type="predicted"/>
<accession>G5JWS5</accession>
<dbReference type="Gene3D" id="3.40.50.360">
    <property type="match status" value="1"/>
</dbReference>
<evidence type="ECO:0000259" key="2">
    <source>
        <dbReference type="PROSITE" id="PS50902"/>
    </source>
</evidence>
<dbReference type="STRING" id="764298.STRMA_1212"/>
<evidence type="ECO:0000256" key="1">
    <source>
        <dbReference type="ARBA" id="ARBA00017129"/>
    </source>
</evidence>
<reference evidence="3 4" key="1">
    <citation type="journal article" date="2014" name="Int. J. Syst. Evol. Microbiol.">
        <title>Phylogenomics and the dynamic genome evolution of the genus Streptococcus.</title>
        <authorList>
            <consortium name="The Broad Institute Genome Sequencing Platform"/>
            <person name="Richards V.P."/>
            <person name="Palmer S.R."/>
            <person name="Pavinski Bitar P.D."/>
            <person name="Qin X."/>
            <person name="Weinstock G.M."/>
            <person name="Highlander S.K."/>
            <person name="Town C.D."/>
            <person name="Burne R.A."/>
            <person name="Stanhope M.J."/>
        </authorList>
    </citation>
    <scope>NUCLEOTIDE SEQUENCE [LARGE SCALE GENOMIC DNA]</scope>
    <source>
        <strain evidence="3 4">NCTC 11558</strain>
    </source>
</reference>
<dbReference type="AlphaFoldDB" id="G5JWS5"/>
<dbReference type="PIRSF" id="PIRSF005087">
    <property type="entry name" value="NrdI"/>
    <property type="match status" value="1"/>
</dbReference>
<dbReference type="EMBL" id="AEUW02000001">
    <property type="protein sequence ID" value="EHJ52519.1"/>
    <property type="molecule type" value="Genomic_DNA"/>
</dbReference>
<dbReference type="PANTHER" id="PTHR37297:SF1">
    <property type="entry name" value="PROTEIN NRDI"/>
    <property type="match status" value="1"/>
</dbReference>
<dbReference type="OrthoDB" id="350535at2"/>
<dbReference type="InterPro" id="IPR004465">
    <property type="entry name" value="RNR_NrdI"/>
</dbReference>
<name>G5JWS5_9STRE</name>
<dbReference type="NCBIfam" id="NF002714">
    <property type="entry name" value="PRK02551.1"/>
    <property type="match status" value="1"/>
</dbReference>
<sequence>MVKSINLIYISLSGNTESFVKRLKAYLEGKTDLPVKLLNVKDLVKDQADYFAMSDYFVAFLPTYLEGGNGLDSGDVEILTTPLRDFLAFSDNYRYCYGIVGSGNKNFNNQYCLTAKQYAKQFGFPMLDDFELRGLLDDVERIGDKVLSLFKEPHTVSNV</sequence>